<dbReference type="Proteomes" id="UP000054097">
    <property type="component" value="Unassembled WGS sequence"/>
</dbReference>
<dbReference type="InterPro" id="IPR009003">
    <property type="entry name" value="Peptidase_S1_PA"/>
</dbReference>
<gene>
    <name evidence="1" type="ORF">M408DRAFT_326198</name>
</gene>
<dbReference type="HOGENOM" id="CLU_024804_1_0_1"/>
<protein>
    <recommendedName>
        <fullName evidence="3">Peptidase S1 domain-containing protein</fullName>
    </recommendedName>
</protein>
<sequence>MASAKDAHTAAVGCKELLESYNITDVEIEFRESVFVGCAGPKLLRSLASSDITAGVRAPLTAALGLPIAARATSYAEGTGGLYISDGDKIYVLSARHVIFPPSEGNNELYDRTNGRGPRHDVLLAGPEAFQTLLRSIVIKIAVQHVVVAFYKRQLDSLEDLDAEVRMEIEGELTKAAAAMITLSQFHDEVTKYWCEEGQRVLGHIAYSPPIAVGTGAEAYTEDWCLVELNRDKIDWDNFKGNVIDLGTDCTNQAFTIRMYPDNTASTYFKYPPNRLLPLRGVIEEDELRRPQMRDGKGEPCLMVIKSGCATGVTIGRATGVMSFVRKYFSNGRDETSMEWAIMAEDRHSGPFSARGDSGAIIVDGKGRIGGLITNGIGQTDSTDITYATPFSWLLRRIKARFPAAHSYQPPA</sequence>
<evidence type="ECO:0000313" key="2">
    <source>
        <dbReference type="Proteomes" id="UP000054097"/>
    </source>
</evidence>
<reference evidence="2" key="2">
    <citation type="submission" date="2015-01" db="EMBL/GenBank/DDBJ databases">
        <title>Evolutionary Origins and Diversification of the Mycorrhizal Mutualists.</title>
        <authorList>
            <consortium name="DOE Joint Genome Institute"/>
            <consortium name="Mycorrhizal Genomics Consortium"/>
            <person name="Kohler A."/>
            <person name="Kuo A."/>
            <person name="Nagy L.G."/>
            <person name="Floudas D."/>
            <person name="Copeland A."/>
            <person name="Barry K.W."/>
            <person name="Cichocki N."/>
            <person name="Veneault-Fourrey C."/>
            <person name="LaButti K."/>
            <person name="Lindquist E.A."/>
            <person name="Lipzen A."/>
            <person name="Lundell T."/>
            <person name="Morin E."/>
            <person name="Murat C."/>
            <person name="Riley R."/>
            <person name="Ohm R."/>
            <person name="Sun H."/>
            <person name="Tunlid A."/>
            <person name="Henrissat B."/>
            <person name="Grigoriev I.V."/>
            <person name="Hibbett D.S."/>
            <person name="Martin F."/>
        </authorList>
    </citation>
    <scope>NUCLEOTIDE SEQUENCE [LARGE SCALE GENOMIC DNA]</scope>
    <source>
        <strain evidence="2">MAFF 305830</strain>
    </source>
</reference>
<organism evidence="1 2">
    <name type="scientific">Serendipita vermifera MAFF 305830</name>
    <dbReference type="NCBI Taxonomy" id="933852"/>
    <lineage>
        <taxon>Eukaryota</taxon>
        <taxon>Fungi</taxon>
        <taxon>Dikarya</taxon>
        <taxon>Basidiomycota</taxon>
        <taxon>Agaricomycotina</taxon>
        <taxon>Agaricomycetes</taxon>
        <taxon>Sebacinales</taxon>
        <taxon>Serendipitaceae</taxon>
        <taxon>Serendipita</taxon>
    </lineage>
</organism>
<dbReference type="SUPFAM" id="SSF50494">
    <property type="entry name" value="Trypsin-like serine proteases"/>
    <property type="match status" value="1"/>
</dbReference>
<keyword evidence="2" id="KW-1185">Reference proteome</keyword>
<dbReference type="EMBL" id="KN824278">
    <property type="protein sequence ID" value="KIM33495.1"/>
    <property type="molecule type" value="Genomic_DNA"/>
</dbReference>
<dbReference type="OrthoDB" id="5424209at2759"/>
<reference evidence="1 2" key="1">
    <citation type="submission" date="2014-04" db="EMBL/GenBank/DDBJ databases">
        <authorList>
            <consortium name="DOE Joint Genome Institute"/>
            <person name="Kuo A."/>
            <person name="Zuccaro A."/>
            <person name="Kohler A."/>
            <person name="Nagy L.G."/>
            <person name="Floudas D."/>
            <person name="Copeland A."/>
            <person name="Barry K.W."/>
            <person name="Cichocki N."/>
            <person name="Veneault-Fourrey C."/>
            <person name="LaButti K."/>
            <person name="Lindquist E.A."/>
            <person name="Lipzen A."/>
            <person name="Lundell T."/>
            <person name="Morin E."/>
            <person name="Murat C."/>
            <person name="Sun H."/>
            <person name="Tunlid A."/>
            <person name="Henrissat B."/>
            <person name="Grigoriev I.V."/>
            <person name="Hibbett D.S."/>
            <person name="Martin F."/>
            <person name="Nordberg H.P."/>
            <person name="Cantor M.N."/>
            <person name="Hua S.X."/>
        </authorList>
    </citation>
    <scope>NUCLEOTIDE SEQUENCE [LARGE SCALE GENOMIC DNA]</scope>
    <source>
        <strain evidence="1 2">MAFF 305830</strain>
    </source>
</reference>
<accession>A0A0C3B9J4</accession>
<proteinExistence type="predicted"/>
<name>A0A0C3B9J4_SERVB</name>
<evidence type="ECO:0008006" key="3">
    <source>
        <dbReference type="Google" id="ProtNLM"/>
    </source>
</evidence>
<evidence type="ECO:0000313" key="1">
    <source>
        <dbReference type="EMBL" id="KIM33495.1"/>
    </source>
</evidence>
<dbReference type="AlphaFoldDB" id="A0A0C3B9J4"/>